<dbReference type="RefSeq" id="WP_168883697.1">
    <property type="nucleotide sequence ID" value="NZ_JABAIL010000005.1"/>
</dbReference>
<sequence length="275" mass="30996">MKRKVTIVGVGWLGKPLANCLKNRGFDVRGSVASKEELLAFEPSEQISLIKIEEDKIHGCWSDFINSSDVLIICFPPADRRDQNGVYVKQIEQLIKHTPAHQKVIFVSSTSVYPNTNQSIQESDHFTPETIGGKNIYQAEKVLRQHFGKQLTAVRMAGLIGGGRHPSQLLRENRVLKNPNVPVNVIHQTDAINLIVEVIDQDLFGEVINGCADLHPIRRDLYTNAAVTLGLPLPIFRDSKSFAFKLIDNSKSKRLLSFEYIYDDPQAYFNEEVKI</sequence>
<evidence type="ECO:0000313" key="2">
    <source>
        <dbReference type="Proteomes" id="UP000585050"/>
    </source>
</evidence>
<comment type="caution">
    <text evidence="1">The sequence shown here is derived from an EMBL/GenBank/DDBJ whole genome shotgun (WGS) entry which is preliminary data.</text>
</comment>
<dbReference type="InterPro" id="IPR051783">
    <property type="entry name" value="NAD(P)-dependent_oxidoreduct"/>
</dbReference>
<name>A0A7X8SMK8_9BACT</name>
<dbReference type="PANTHER" id="PTHR48079:SF6">
    <property type="entry name" value="NAD(P)-BINDING DOMAIN-CONTAINING PROTEIN-RELATED"/>
    <property type="match status" value="1"/>
</dbReference>
<organism evidence="1 2">
    <name type="scientific">Flammeovirga agarivorans</name>
    <dbReference type="NCBI Taxonomy" id="2726742"/>
    <lineage>
        <taxon>Bacteria</taxon>
        <taxon>Pseudomonadati</taxon>
        <taxon>Bacteroidota</taxon>
        <taxon>Cytophagia</taxon>
        <taxon>Cytophagales</taxon>
        <taxon>Flammeovirgaceae</taxon>
        <taxon>Flammeovirga</taxon>
    </lineage>
</organism>
<dbReference type="AlphaFoldDB" id="A0A7X8SMK8"/>
<dbReference type="Proteomes" id="UP000585050">
    <property type="component" value="Unassembled WGS sequence"/>
</dbReference>
<protein>
    <submittedName>
        <fullName evidence="1">NAD(P)H-binding protein</fullName>
    </submittedName>
</protein>
<dbReference type="SUPFAM" id="SSF51735">
    <property type="entry name" value="NAD(P)-binding Rossmann-fold domains"/>
    <property type="match status" value="1"/>
</dbReference>
<gene>
    <name evidence="1" type="ORF">HGP29_17365</name>
</gene>
<proteinExistence type="predicted"/>
<dbReference type="Gene3D" id="3.40.50.720">
    <property type="entry name" value="NAD(P)-binding Rossmann-like Domain"/>
    <property type="match status" value="1"/>
</dbReference>
<evidence type="ECO:0000313" key="1">
    <source>
        <dbReference type="EMBL" id="NLR92985.1"/>
    </source>
</evidence>
<dbReference type="GO" id="GO:0005737">
    <property type="term" value="C:cytoplasm"/>
    <property type="evidence" value="ECO:0007669"/>
    <property type="project" value="TreeGrafter"/>
</dbReference>
<reference evidence="1 2" key="1">
    <citation type="submission" date="2020-04" db="EMBL/GenBank/DDBJ databases">
        <title>Flammeovirga sp. SR4, a novel species isolated from seawater.</title>
        <authorList>
            <person name="Wang X."/>
        </authorList>
    </citation>
    <scope>NUCLEOTIDE SEQUENCE [LARGE SCALE GENOMIC DNA]</scope>
    <source>
        <strain evidence="1 2">SR4</strain>
    </source>
</reference>
<dbReference type="GO" id="GO:0004029">
    <property type="term" value="F:aldehyde dehydrogenase (NAD+) activity"/>
    <property type="evidence" value="ECO:0007669"/>
    <property type="project" value="TreeGrafter"/>
</dbReference>
<dbReference type="InterPro" id="IPR036291">
    <property type="entry name" value="NAD(P)-bd_dom_sf"/>
</dbReference>
<dbReference type="PANTHER" id="PTHR48079">
    <property type="entry name" value="PROTEIN YEEZ"/>
    <property type="match status" value="1"/>
</dbReference>
<accession>A0A7X8SMK8</accession>
<dbReference type="EMBL" id="JABAIL010000005">
    <property type="protein sequence ID" value="NLR92985.1"/>
    <property type="molecule type" value="Genomic_DNA"/>
</dbReference>
<keyword evidence="2" id="KW-1185">Reference proteome</keyword>